<dbReference type="InterPro" id="IPR017956">
    <property type="entry name" value="AT_hook_DNA-bd_motif"/>
</dbReference>
<comment type="subcellular location">
    <subcellularLocation>
        <location evidence="1">Nucleus</location>
    </subcellularLocation>
</comment>
<organism evidence="11 12">
    <name type="scientific">Sporisorium scitamineum</name>
    <dbReference type="NCBI Taxonomy" id="49012"/>
    <lineage>
        <taxon>Eukaryota</taxon>
        <taxon>Fungi</taxon>
        <taxon>Dikarya</taxon>
        <taxon>Basidiomycota</taxon>
        <taxon>Ustilaginomycotina</taxon>
        <taxon>Ustilaginomycetes</taxon>
        <taxon>Ustilaginales</taxon>
        <taxon>Ustilaginaceae</taxon>
        <taxon>Sporisorium</taxon>
    </lineage>
</organism>
<feature type="region of interest" description="Disordered" evidence="8">
    <location>
        <begin position="107"/>
        <end position="472"/>
    </location>
</feature>
<sequence>MPYRLEYASSNRASCKGQRPCSGTKILKGELRLGTLVEIQGSQSFQWRHWGCVTPRIIRNIQEKDGITDPADLDGFEDLIPEDQARVTRAFAEGHVAAEDIPETALKGQDAEDAKAVEQQAAAAAPASTPAAQPPAKKRGRPSKASLEATAAAADAAAPSPSQSAPAPFALNGVNASSAVQSPQEKTKRGRPPKNAAAAPLTPATPQPAAPAASQVKKRGRPPKARSDATQPVQPVPFPDAAHVGPAAPAPAPAAAAPATPVPARKRGRPSKDSIAAAAAAAAAASPVTAPARNDPVASPGVPLAAFQSPLAAPSGAAASSPKKRGRPKKDASIAQASPSVAAPYTPPQPAYVAPAKKRGRPKKEVDSDSAAANSASLSQVTTPPLPRTPGGMPTASQAWPAAPNSGKKRGRPPKEKVEGDEPVKRPRGRPKKSDAAVDAAVAADVPAPAAPAPEAAAIPAKKPRGRPKKER</sequence>
<dbReference type="SUPFAM" id="SSF57716">
    <property type="entry name" value="Glucocorticoid receptor-like (DNA-binding domain)"/>
    <property type="match status" value="1"/>
</dbReference>
<feature type="compositionally biased region" description="Basic and acidic residues" evidence="8">
    <location>
        <begin position="413"/>
        <end position="425"/>
    </location>
</feature>
<feature type="compositionally biased region" description="Low complexity" evidence="8">
    <location>
        <begin position="143"/>
        <end position="170"/>
    </location>
</feature>
<gene>
    <name evidence="11" type="primary">SSCI09600.1</name>
    <name evidence="10" type="ORF">SPSC_03518</name>
</gene>
<dbReference type="STRING" id="49012.A0A0F7RUD3"/>
<protein>
    <recommendedName>
        <fullName evidence="9">PARP-type domain-containing protein</fullName>
    </recommendedName>
</protein>
<dbReference type="PROSITE" id="PS50064">
    <property type="entry name" value="ZF_PARP_2"/>
    <property type="match status" value="1"/>
</dbReference>
<keyword evidence="6" id="KW-0238">DNA-binding</keyword>
<feature type="compositionally biased region" description="Low complexity" evidence="8">
    <location>
        <begin position="437"/>
        <end position="461"/>
    </location>
</feature>
<evidence type="ECO:0000256" key="6">
    <source>
        <dbReference type="ARBA" id="ARBA00023125"/>
    </source>
</evidence>
<evidence type="ECO:0000256" key="5">
    <source>
        <dbReference type="ARBA" id="ARBA00022833"/>
    </source>
</evidence>
<keyword evidence="7" id="KW-0539">Nucleus</keyword>
<evidence type="ECO:0000259" key="9">
    <source>
        <dbReference type="PROSITE" id="PS50064"/>
    </source>
</evidence>
<dbReference type="GO" id="GO:0003677">
    <property type="term" value="F:DNA binding"/>
    <property type="evidence" value="ECO:0007669"/>
    <property type="project" value="UniProtKB-KW"/>
</dbReference>
<evidence type="ECO:0000256" key="7">
    <source>
        <dbReference type="ARBA" id="ARBA00023242"/>
    </source>
</evidence>
<feature type="compositionally biased region" description="Low complexity" evidence="8">
    <location>
        <begin position="117"/>
        <end position="135"/>
    </location>
</feature>
<dbReference type="GO" id="GO:0005634">
    <property type="term" value="C:nucleus"/>
    <property type="evidence" value="ECO:0007669"/>
    <property type="project" value="UniProtKB-SubCell"/>
</dbReference>
<feature type="domain" description="PARP-type" evidence="9">
    <location>
        <begin position="3"/>
        <end position="95"/>
    </location>
</feature>
<reference evidence="12" key="3">
    <citation type="submission" date="2014-06" db="EMBL/GenBank/DDBJ databases">
        <authorList>
            <person name="Berkman P.J."/>
        </authorList>
    </citation>
    <scope>NUCLEOTIDE SEQUENCE [LARGE SCALE GENOMIC DNA]</scope>
</reference>
<dbReference type="OrthoDB" id="429950at2759"/>
<feature type="compositionally biased region" description="Basic residues" evidence="8">
    <location>
        <begin position="462"/>
        <end position="472"/>
    </location>
</feature>
<dbReference type="PRINTS" id="PR00930">
    <property type="entry name" value="HIGHMOBLTYIY"/>
</dbReference>
<feature type="compositionally biased region" description="Low complexity" evidence="8">
    <location>
        <begin position="239"/>
        <end position="263"/>
    </location>
</feature>
<feature type="compositionally biased region" description="Low complexity" evidence="8">
    <location>
        <begin position="193"/>
        <end position="202"/>
    </location>
</feature>
<feature type="compositionally biased region" description="Low complexity" evidence="8">
    <location>
        <begin position="309"/>
        <end position="321"/>
    </location>
</feature>
<keyword evidence="3" id="KW-0677">Repeat</keyword>
<evidence type="ECO:0000256" key="1">
    <source>
        <dbReference type="ARBA" id="ARBA00004123"/>
    </source>
</evidence>
<proteinExistence type="predicted"/>
<keyword evidence="12" id="KW-1185">Reference proteome</keyword>
<evidence type="ECO:0000256" key="2">
    <source>
        <dbReference type="ARBA" id="ARBA00022723"/>
    </source>
</evidence>
<evidence type="ECO:0000313" key="10">
    <source>
        <dbReference type="EMBL" id="CDR87782.1"/>
    </source>
</evidence>
<evidence type="ECO:0000256" key="3">
    <source>
        <dbReference type="ARBA" id="ARBA00022737"/>
    </source>
</evidence>
<dbReference type="Proteomes" id="UP000242770">
    <property type="component" value="Unassembled WGS sequence"/>
</dbReference>
<dbReference type="GO" id="GO:0006355">
    <property type="term" value="P:regulation of DNA-templated transcription"/>
    <property type="evidence" value="ECO:0007669"/>
    <property type="project" value="InterPro"/>
</dbReference>
<dbReference type="InterPro" id="IPR001510">
    <property type="entry name" value="Znf_PARP"/>
</dbReference>
<dbReference type="Gene3D" id="3.30.1740.10">
    <property type="entry name" value="Zinc finger, PARP-type"/>
    <property type="match status" value="1"/>
</dbReference>
<dbReference type="EMBL" id="CCFA01000499">
    <property type="protein sequence ID" value="CDR98908.1"/>
    <property type="molecule type" value="Genomic_DNA"/>
</dbReference>
<feature type="compositionally biased region" description="Low complexity" evidence="8">
    <location>
        <begin position="276"/>
        <end position="285"/>
    </location>
</feature>
<dbReference type="InterPro" id="IPR000116">
    <property type="entry name" value="HMGA"/>
</dbReference>
<dbReference type="GO" id="GO:0000785">
    <property type="term" value="C:chromatin"/>
    <property type="evidence" value="ECO:0007669"/>
    <property type="project" value="InterPro"/>
</dbReference>
<keyword evidence="5" id="KW-0862">Zinc</keyword>
<dbReference type="PRINTS" id="PR00929">
    <property type="entry name" value="ATHOOK"/>
</dbReference>
<dbReference type="AlphaFoldDB" id="A0A0F7RUD3"/>
<keyword evidence="2" id="KW-0479">Metal-binding</keyword>
<dbReference type="GO" id="GO:0008270">
    <property type="term" value="F:zinc ion binding"/>
    <property type="evidence" value="ECO:0007669"/>
    <property type="project" value="UniProtKB-KW"/>
</dbReference>
<evidence type="ECO:0000256" key="4">
    <source>
        <dbReference type="ARBA" id="ARBA00022771"/>
    </source>
</evidence>
<keyword evidence="4" id="KW-0863">Zinc-finger</keyword>
<reference evidence="10" key="2">
    <citation type="submission" date="2014-06" db="EMBL/GenBank/DDBJ databases">
        <authorList>
            <person name="Ju J."/>
            <person name="Zhang J."/>
        </authorList>
    </citation>
    <scope>NUCLEOTIDE SEQUENCE</scope>
    <source>
        <strain evidence="10">SscI8</strain>
    </source>
</reference>
<feature type="compositionally biased region" description="Polar residues" evidence="8">
    <location>
        <begin position="174"/>
        <end position="184"/>
    </location>
</feature>
<accession>A0A0F7RUD3</accession>
<dbReference type="Pfam" id="PF00645">
    <property type="entry name" value="zf-PARP"/>
    <property type="match status" value="1"/>
</dbReference>
<reference evidence="11" key="1">
    <citation type="submission" date="2014-06" db="EMBL/GenBank/DDBJ databases">
        <authorList>
            <person name="Berkman J.Paul."/>
        </authorList>
    </citation>
    <scope>NUCLEOTIDE SEQUENCE [LARGE SCALE GENOMIC DNA]</scope>
</reference>
<dbReference type="Pfam" id="PF02178">
    <property type="entry name" value="AT_hook"/>
    <property type="match status" value="9"/>
</dbReference>
<dbReference type="SMART" id="SM00384">
    <property type="entry name" value="AT_hook"/>
    <property type="match status" value="8"/>
</dbReference>
<dbReference type="InterPro" id="IPR036957">
    <property type="entry name" value="Znf_PARP_sf"/>
</dbReference>
<evidence type="ECO:0000256" key="8">
    <source>
        <dbReference type="SAM" id="MobiDB-lite"/>
    </source>
</evidence>
<evidence type="ECO:0000313" key="12">
    <source>
        <dbReference type="Proteomes" id="UP000242770"/>
    </source>
</evidence>
<dbReference type="SMART" id="SM01336">
    <property type="entry name" value="zf-PARP"/>
    <property type="match status" value="1"/>
</dbReference>
<evidence type="ECO:0000313" key="11">
    <source>
        <dbReference type="EMBL" id="CDR98908.1"/>
    </source>
</evidence>
<name>A0A0F7RUD3_9BASI</name>
<dbReference type="EMBL" id="LK056669">
    <property type="protein sequence ID" value="CDR87782.1"/>
    <property type="molecule type" value="Genomic_DNA"/>
</dbReference>